<comment type="similarity">
    <text evidence="20">Belongs to the ligand-gated ion channel (TC 1.A.9) family.</text>
</comment>
<evidence type="ECO:0000256" key="20">
    <source>
        <dbReference type="RuleBase" id="RU000687"/>
    </source>
</evidence>
<comment type="caution">
    <text evidence="23">The sequence shown here is derived from an EMBL/GenBank/DDBJ whole genome shotgun (WGS) entry which is preliminary data.</text>
</comment>
<evidence type="ECO:0000256" key="5">
    <source>
        <dbReference type="ARBA" id="ARBA00022989"/>
    </source>
</evidence>
<dbReference type="InterPro" id="IPR036734">
    <property type="entry name" value="Neur_chan_lig-bd_sf"/>
</dbReference>
<keyword evidence="14 20" id="KW-0407">Ion channel</keyword>
<keyword evidence="1 20" id="KW-0813">Transport</keyword>
<feature type="non-terminal residue" evidence="23">
    <location>
        <position position="457"/>
    </location>
</feature>
<dbReference type="InterPro" id="IPR038050">
    <property type="entry name" value="Neuro_actylchol_rec"/>
</dbReference>
<dbReference type="InterPro" id="IPR008132">
    <property type="entry name" value="5HT3_rcpt"/>
</dbReference>
<dbReference type="Gene3D" id="2.70.170.10">
    <property type="entry name" value="Neurotransmitter-gated ion-channel ligand-binding domain"/>
    <property type="match status" value="1"/>
</dbReference>
<evidence type="ECO:0000256" key="3">
    <source>
        <dbReference type="ARBA" id="ARBA00022692"/>
    </source>
</evidence>
<dbReference type="Proteomes" id="UP001166052">
    <property type="component" value="Unassembled WGS sequence"/>
</dbReference>
<keyword evidence="5 20" id="KW-1133">Transmembrane helix</keyword>
<dbReference type="PANTHER" id="PTHR18945">
    <property type="entry name" value="NEUROTRANSMITTER GATED ION CHANNEL"/>
    <property type="match status" value="1"/>
</dbReference>
<keyword evidence="24" id="KW-1185">Reference proteome</keyword>
<evidence type="ECO:0000256" key="4">
    <source>
        <dbReference type="ARBA" id="ARBA00022729"/>
    </source>
</evidence>
<reference evidence="23" key="1">
    <citation type="journal article" date="2021" name="Cell">
        <title>Tracing the genetic footprints of vertebrate landing in non-teleost ray-finned fishes.</title>
        <authorList>
            <person name="Bi X."/>
            <person name="Wang K."/>
            <person name="Yang L."/>
            <person name="Pan H."/>
            <person name="Jiang H."/>
            <person name="Wei Q."/>
            <person name="Fang M."/>
            <person name="Yu H."/>
            <person name="Zhu C."/>
            <person name="Cai Y."/>
            <person name="He Y."/>
            <person name="Gan X."/>
            <person name="Zeng H."/>
            <person name="Yu D."/>
            <person name="Zhu Y."/>
            <person name="Jiang H."/>
            <person name="Qiu Q."/>
            <person name="Yang H."/>
            <person name="Zhang Y.E."/>
            <person name="Wang W."/>
            <person name="Zhu M."/>
            <person name="He S."/>
            <person name="Zhang G."/>
        </authorList>
    </citation>
    <scope>NUCLEOTIDE SEQUENCE</scope>
    <source>
        <strain evidence="23">Bchr_001</strain>
    </source>
</reference>
<evidence type="ECO:0000256" key="16">
    <source>
        <dbReference type="ARBA" id="ARBA00034430"/>
    </source>
</evidence>
<evidence type="ECO:0000259" key="21">
    <source>
        <dbReference type="Pfam" id="PF02931"/>
    </source>
</evidence>
<dbReference type="InterPro" id="IPR049944">
    <property type="entry name" value="LGIC_TM_5-HT3"/>
</dbReference>
<dbReference type="InterPro" id="IPR006202">
    <property type="entry name" value="Neur_chan_lig-bd"/>
</dbReference>
<sequence length="457" mass="52529">MTIMRDLQHCLSIASFALLGVSVACAILICDKKHSGPTYESLQDVFNKKSFRPAFNLSSPTITNISFTLYAVLGVYWHHEFLQWDPEACGGVSKISLPVEELWTPDIIVYEFIDEDKSQRCPYVYVNHTGQIRYDRMLRVVSSCNLEIFNFPFDVQNCTLTFGSYMHTIRDVRVSTAIPFEQISANSKKYLETSGEWELVVIQGESDILKFGIDEWDIITFWVVIKRRPILYVVNLLIPSAFLMVIDILSFLLPPHSVDRASFKMTLILGYTVFLLIMNDLLPSTANGTPLIGIYFSVCLAFMVMSLLETVIITNILHHNAMKYEPVPDWVRVVFLNHIARLICYKHSPKPSETPSTTGDFSNNELKPYTDPGEKIKNIEVPFIQLPSLANTEVQQISRDLASVRSHLDELQIQQSREEEWIHVGYILDFLLFRVYLFFILAYALVIICTWCIWFNM</sequence>
<dbReference type="Pfam" id="PF02931">
    <property type="entry name" value="Neur_chan_LBD"/>
    <property type="match status" value="1"/>
</dbReference>
<evidence type="ECO:0000256" key="17">
    <source>
        <dbReference type="ARBA" id="ARBA00036239"/>
    </source>
</evidence>
<keyword evidence="9" id="KW-1015">Disulfide bond</keyword>
<evidence type="ECO:0000256" key="10">
    <source>
        <dbReference type="ARBA" id="ARBA00023170"/>
    </source>
</evidence>
<evidence type="ECO:0000256" key="8">
    <source>
        <dbReference type="ARBA" id="ARBA00023136"/>
    </source>
</evidence>
<dbReference type="SUPFAM" id="SSF90112">
    <property type="entry name" value="Neurotransmitter-gated ion-channel transmembrane pore"/>
    <property type="match status" value="1"/>
</dbReference>
<evidence type="ECO:0000256" key="12">
    <source>
        <dbReference type="ARBA" id="ARBA00023257"/>
    </source>
</evidence>
<keyword evidence="12" id="KW-0628">Postsynaptic cell membrane</keyword>
<dbReference type="Gene3D" id="1.20.58.390">
    <property type="entry name" value="Neurotransmitter-gated ion-channel transmembrane domain"/>
    <property type="match status" value="1"/>
</dbReference>
<dbReference type="InterPro" id="IPR006201">
    <property type="entry name" value="Neur_channel"/>
</dbReference>
<evidence type="ECO:0000313" key="24">
    <source>
        <dbReference type="Proteomes" id="UP001166052"/>
    </source>
</evidence>
<evidence type="ECO:0000259" key="22">
    <source>
        <dbReference type="Pfam" id="PF02932"/>
    </source>
</evidence>
<dbReference type="PRINTS" id="PR01709">
    <property type="entry name" value="5HT3ARECEPTR"/>
</dbReference>
<evidence type="ECO:0000256" key="7">
    <source>
        <dbReference type="ARBA" id="ARBA00023065"/>
    </source>
</evidence>
<keyword evidence="2" id="KW-1003">Cell membrane</keyword>
<evidence type="ECO:0000256" key="6">
    <source>
        <dbReference type="ARBA" id="ARBA00023018"/>
    </source>
</evidence>
<comment type="function">
    <text evidence="19">Forms serotonin (5-hydroxytryptamine/5-HT3)-activated cation-selective channel complexes, which when activated cause fast, depolarizing responses in neurons.</text>
</comment>
<comment type="catalytic activity">
    <reaction evidence="18">
        <text>Ca(2+)(in) = Ca(2+)(out)</text>
        <dbReference type="Rhea" id="RHEA:29671"/>
        <dbReference type="ChEBI" id="CHEBI:29108"/>
    </reaction>
</comment>
<dbReference type="PRINTS" id="PR00252">
    <property type="entry name" value="NRIONCHANNEL"/>
</dbReference>
<keyword evidence="8 20" id="KW-0472">Membrane</keyword>
<protein>
    <submittedName>
        <fullName evidence="23">5HT3A protein</fullName>
    </submittedName>
</protein>
<feature type="transmembrane region" description="Helical" evidence="20">
    <location>
        <begin position="294"/>
        <end position="317"/>
    </location>
</feature>
<dbReference type="SUPFAM" id="SSF63712">
    <property type="entry name" value="Nicotinic receptor ligand binding domain-like"/>
    <property type="match status" value="1"/>
</dbReference>
<dbReference type="InterPro" id="IPR018000">
    <property type="entry name" value="Neurotransmitter_ion_chnl_CS"/>
</dbReference>
<evidence type="ECO:0000256" key="18">
    <source>
        <dbReference type="ARBA" id="ARBA00036634"/>
    </source>
</evidence>
<evidence type="ECO:0000256" key="11">
    <source>
        <dbReference type="ARBA" id="ARBA00023180"/>
    </source>
</evidence>
<keyword evidence="13" id="KW-1071">Ligand-gated ion channel</keyword>
<evidence type="ECO:0000313" key="23">
    <source>
        <dbReference type="EMBL" id="MBN3293182.1"/>
    </source>
</evidence>
<feature type="domain" description="Neurotransmitter-gated ion-channel transmembrane" evidence="22">
    <location>
        <begin position="236"/>
        <end position="447"/>
    </location>
</feature>
<comment type="catalytic activity">
    <reaction evidence="17">
        <text>Na(+)(in) = Na(+)(out)</text>
        <dbReference type="Rhea" id="RHEA:34963"/>
        <dbReference type="ChEBI" id="CHEBI:29101"/>
    </reaction>
</comment>
<dbReference type="EMBL" id="JAAWVN010020317">
    <property type="protein sequence ID" value="MBN3293182.1"/>
    <property type="molecule type" value="Genomic_DNA"/>
</dbReference>
<evidence type="ECO:0000256" key="19">
    <source>
        <dbReference type="ARBA" id="ARBA00037540"/>
    </source>
</evidence>
<feature type="non-terminal residue" evidence="23">
    <location>
        <position position="1"/>
    </location>
</feature>
<evidence type="ECO:0000256" key="1">
    <source>
        <dbReference type="ARBA" id="ARBA00022448"/>
    </source>
</evidence>
<dbReference type="PROSITE" id="PS51257">
    <property type="entry name" value="PROKAR_LIPOPROTEIN"/>
    <property type="match status" value="1"/>
</dbReference>
<comment type="subcellular location">
    <subcellularLocation>
        <location evidence="15">Postsynaptic cell membrane</location>
        <topology evidence="15">Multi-pass membrane protein</topology>
    </subcellularLocation>
</comment>
<gene>
    <name evidence="23" type="primary">Htr3a_5</name>
    <name evidence="23" type="ORF">GTO92_0008880</name>
</gene>
<evidence type="ECO:0000256" key="13">
    <source>
        <dbReference type="ARBA" id="ARBA00023286"/>
    </source>
</evidence>
<proteinExistence type="inferred from homology"/>
<keyword evidence="11" id="KW-0325">Glycoprotein</keyword>
<feature type="transmembrane region" description="Helical" evidence="20">
    <location>
        <begin position="265"/>
        <end position="282"/>
    </location>
</feature>
<dbReference type="Pfam" id="PF02932">
    <property type="entry name" value="Neur_chan_memb"/>
    <property type="match status" value="1"/>
</dbReference>
<evidence type="ECO:0000256" key="9">
    <source>
        <dbReference type="ARBA" id="ARBA00023157"/>
    </source>
</evidence>
<keyword evidence="4" id="KW-0732">Signal</keyword>
<feature type="transmembrane region" description="Helical" evidence="20">
    <location>
        <begin position="435"/>
        <end position="456"/>
    </location>
</feature>
<evidence type="ECO:0000256" key="14">
    <source>
        <dbReference type="ARBA" id="ARBA00023303"/>
    </source>
</evidence>
<comment type="catalytic activity">
    <reaction evidence="16">
        <text>K(+)(in) = K(+)(out)</text>
        <dbReference type="Rhea" id="RHEA:29463"/>
        <dbReference type="ChEBI" id="CHEBI:29103"/>
    </reaction>
</comment>
<keyword evidence="6" id="KW-0770">Synapse</keyword>
<feature type="transmembrane region" description="Helical" evidence="20">
    <location>
        <begin position="230"/>
        <end position="253"/>
    </location>
</feature>
<dbReference type="InterPro" id="IPR006029">
    <property type="entry name" value="Neurotrans-gated_channel_TM"/>
</dbReference>
<organism evidence="23 24">
    <name type="scientific">Polypterus senegalus</name>
    <name type="common">Senegal bichir</name>
    <dbReference type="NCBI Taxonomy" id="55291"/>
    <lineage>
        <taxon>Eukaryota</taxon>
        <taxon>Metazoa</taxon>
        <taxon>Chordata</taxon>
        <taxon>Craniata</taxon>
        <taxon>Vertebrata</taxon>
        <taxon>Euteleostomi</taxon>
        <taxon>Actinopterygii</taxon>
        <taxon>Polypteriformes</taxon>
        <taxon>Polypteridae</taxon>
        <taxon>Polypterus</taxon>
    </lineage>
</organism>
<keyword evidence="7 20" id="KW-0406">Ion transport</keyword>
<dbReference type="PRINTS" id="PR01708">
    <property type="entry name" value="5HT3RECEPTOR"/>
</dbReference>
<name>A0ABS2Z4U1_POLSE</name>
<evidence type="ECO:0000256" key="2">
    <source>
        <dbReference type="ARBA" id="ARBA00022475"/>
    </source>
</evidence>
<keyword evidence="10" id="KW-0675">Receptor</keyword>
<feature type="domain" description="Neurotransmitter-gated ion-channel ligand-binding" evidence="21">
    <location>
        <begin position="64"/>
        <end position="229"/>
    </location>
</feature>
<evidence type="ECO:0000256" key="15">
    <source>
        <dbReference type="ARBA" id="ARBA00034104"/>
    </source>
</evidence>
<dbReference type="CDD" id="cd19063">
    <property type="entry name" value="LGIC_TM_5-HT3"/>
    <property type="match status" value="1"/>
</dbReference>
<dbReference type="PROSITE" id="PS00236">
    <property type="entry name" value="NEUROTR_ION_CHANNEL"/>
    <property type="match status" value="1"/>
</dbReference>
<dbReference type="InterPro" id="IPR036719">
    <property type="entry name" value="Neuro-gated_channel_TM_sf"/>
</dbReference>
<dbReference type="InterPro" id="IPR008133">
    <property type="entry name" value="5HT3_rcpt_A"/>
</dbReference>
<accession>A0ABS2Z4U1</accession>
<keyword evidence="3 20" id="KW-0812">Transmembrane</keyword>